<dbReference type="RefSeq" id="WP_282012111.1">
    <property type="nucleotide sequence ID" value="NZ_OX336137.1"/>
</dbReference>
<dbReference type="Gene3D" id="3.40.50.2020">
    <property type="match status" value="1"/>
</dbReference>
<gene>
    <name evidence="2" type="ORF">NSPWAT_2410</name>
</gene>
<evidence type="ECO:0000313" key="3">
    <source>
        <dbReference type="Proteomes" id="UP001157733"/>
    </source>
</evidence>
<proteinExistence type="predicted"/>
<dbReference type="InterPro" id="IPR029057">
    <property type="entry name" value="PRTase-like"/>
</dbReference>
<dbReference type="SUPFAM" id="SSF53271">
    <property type="entry name" value="PRTase-like"/>
    <property type="match status" value="1"/>
</dbReference>
<dbReference type="EMBL" id="OX336137">
    <property type="protein sequence ID" value="CAI2719266.1"/>
    <property type="molecule type" value="Genomic_DNA"/>
</dbReference>
<accession>A0ABM9HGA8</accession>
<reference evidence="2 3" key="1">
    <citation type="submission" date="2022-09" db="EMBL/GenBank/DDBJ databases">
        <authorList>
            <person name="Kop L."/>
        </authorList>
    </citation>
    <scope>NUCLEOTIDE SEQUENCE [LARGE SCALE GENOMIC DNA]</scope>
    <source>
        <strain evidence="2 3">347</strain>
    </source>
</reference>
<dbReference type="InterPro" id="IPR000836">
    <property type="entry name" value="PRTase_dom"/>
</dbReference>
<protein>
    <recommendedName>
        <fullName evidence="1">Phosphoribosyltransferase domain-containing protein</fullName>
    </recommendedName>
</protein>
<feature type="domain" description="Phosphoribosyltransferase" evidence="1">
    <location>
        <begin position="166"/>
        <end position="271"/>
    </location>
</feature>
<dbReference type="CDD" id="cd06223">
    <property type="entry name" value="PRTases_typeI"/>
    <property type="match status" value="1"/>
</dbReference>
<evidence type="ECO:0000313" key="2">
    <source>
        <dbReference type="EMBL" id="CAI2719266.1"/>
    </source>
</evidence>
<sequence>MIFSREDILKTINSTPRRRKISSDFKLLKPPGEFGDDWNLFFPFGDSYIPAFESVFSIETIGFRKNPTTSGYYTYLKNVSEWEIEALQNWLAIFYECVTIRDCLTMSFALDFDRTDGNPENEKTNIGTLRENAKPYDKPLISSHIENARKLAELCVKFLERIQCYNKADVLVGVPPSDPTKSYNLPSFLANEIGRLWNKENFSDCLRTLRPREGLKSIPIKEKLNILEGTIEVDSAYFKNKRVLLIDDLYQSGITMNYVGMLLLEAGAREVYGLACEKTCRNDDNVSS</sequence>
<dbReference type="Proteomes" id="UP001157733">
    <property type="component" value="Chromosome"/>
</dbReference>
<organism evidence="2 3">
    <name type="scientific">Nitrospina watsonii</name>
    <dbReference type="NCBI Taxonomy" id="1323948"/>
    <lineage>
        <taxon>Bacteria</taxon>
        <taxon>Pseudomonadati</taxon>
        <taxon>Nitrospinota/Tectimicrobiota group</taxon>
        <taxon>Nitrospinota</taxon>
        <taxon>Nitrospinia</taxon>
        <taxon>Nitrospinales</taxon>
        <taxon>Nitrospinaceae</taxon>
        <taxon>Nitrospina</taxon>
    </lineage>
</organism>
<keyword evidence="3" id="KW-1185">Reference proteome</keyword>
<evidence type="ECO:0000259" key="1">
    <source>
        <dbReference type="Pfam" id="PF00156"/>
    </source>
</evidence>
<dbReference type="Pfam" id="PF00156">
    <property type="entry name" value="Pribosyltran"/>
    <property type="match status" value="1"/>
</dbReference>
<name>A0ABM9HGA8_9BACT</name>